<accession>A0A7T4PNT7</accession>
<dbReference type="AlphaFoldDB" id="A0A7T4PNT7"/>
<dbReference type="Pfam" id="PF01526">
    <property type="entry name" value="DDE_Tnp_Tn3"/>
    <property type="match status" value="1"/>
</dbReference>
<dbReference type="GO" id="GO:0004803">
    <property type="term" value="F:transposase activity"/>
    <property type="evidence" value="ECO:0007669"/>
    <property type="project" value="InterPro"/>
</dbReference>
<dbReference type="RefSeq" id="WP_198504923.1">
    <property type="nucleotide sequence ID" value="NZ_CP065959.1"/>
</dbReference>
<dbReference type="GO" id="GO:0006313">
    <property type="term" value="P:DNA transposition"/>
    <property type="evidence" value="ECO:0007669"/>
    <property type="project" value="InterPro"/>
</dbReference>
<dbReference type="Proteomes" id="UP000596130">
    <property type="component" value="Chromosome"/>
</dbReference>
<sequence length="49" mass="5472">MSREKNAESNALLTNAVVFPNAMSMAEIVRQLYEGGWEIDPEDLAHILP</sequence>
<reference evidence="2 3" key="1">
    <citation type="submission" date="2020-12" db="EMBL/GenBank/DDBJ databases">
        <title>Identification and biosynthesis of polyene macrolides produced by Streptomyces alfalfae Men-myco-93-63.</title>
        <authorList>
            <person name="Liu D."/>
            <person name="Li Y."/>
            <person name="Liu L."/>
            <person name="Han X."/>
            <person name="Shen F."/>
        </authorList>
    </citation>
    <scope>NUCLEOTIDE SEQUENCE [LARGE SCALE GENOMIC DNA]</scope>
    <source>
        <strain evidence="2 3">Men-myco-93-63</strain>
    </source>
</reference>
<evidence type="ECO:0000313" key="2">
    <source>
        <dbReference type="EMBL" id="QQC93612.1"/>
    </source>
</evidence>
<feature type="domain" description="Tn3 transposase DDE" evidence="1">
    <location>
        <begin position="4"/>
        <end position="48"/>
    </location>
</feature>
<name>A0A7T4PNT7_9ACTN</name>
<evidence type="ECO:0000313" key="3">
    <source>
        <dbReference type="Proteomes" id="UP000596130"/>
    </source>
</evidence>
<dbReference type="InterPro" id="IPR002513">
    <property type="entry name" value="Tn3_Tnp_DDE_dom"/>
</dbReference>
<organism evidence="2 3">
    <name type="scientific">Streptomyces alfalfae</name>
    <dbReference type="NCBI Taxonomy" id="1642299"/>
    <lineage>
        <taxon>Bacteria</taxon>
        <taxon>Bacillati</taxon>
        <taxon>Actinomycetota</taxon>
        <taxon>Actinomycetes</taxon>
        <taxon>Kitasatosporales</taxon>
        <taxon>Streptomycetaceae</taxon>
        <taxon>Streptomyces</taxon>
    </lineage>
</organism>
<proteinExistence type="predicted"/>
<protein>
    <submittedName>
        <fullName evidence="2">Tn3 family transposase</fullName>
    </submittedName>
</protein>
<gene>
    <name evidence="2" type="ORF">I8755_05450</name>
</gene>
<evidence type="ECO:0000259" key="1">
    <source>
        <dbReference type="Pfam" id="PF01526"/>
    </source>
</evidence>
<dbReference type="EMBL" id="CP065959">
    <property type="protein sequence ID" value="QQC93612.1"/>
    <property type="molecule type" value="Genomic_DNA"/>
</dbReference>